<dbReference type="PIRSF" id="PIRSF033093">
    <property type="entry name" value="UCP_ML1119"/>
    <property type="match status" value="1"/>
</dbReference>
<evidence type="ECO:0000256" key="5">
    <source>
        <dbReference type="ARBA" id="ARBA00022839"/>
    </source>
</evidence>
<keyword evidence="3" id="KW-0540">Nuclease</keyword>
<proteinExistence type="inferred from homology"/>
<dbReference type="InterPro" id="IPR004843">
    <property type="entry name" value="Calcineurin-like_PHP"/>
</dbReference>
<accession>A0AA97GT11</accession>
<dbReference type="InterPro" id="IPR041796">
    <property type="entry name" value="Mre11_N"/>
</dbReference>
<name>A0AA97GT11_9ACTN</name>
<feature type="domain" description="Calcineurin-like phosphoesterase" evidence="6">
    <location>
        <begin position="44"/>
        <end position="240"/>
    </location>
</feature>
<dbReference type="CDD" id="cd00840">
    <property type="entry name" value="MPP_Mre11_N"/>
    <property type="match status" value="1"/>
</dbReference>
<reference evidence="7" key="1">
    <citation type="submission" date="2023-06" db="EMBL/GenBank/DDBJ databases">
        <title>Gordonia sp. nov. and Pseudochrobactrum sp. nov., two species isolated from the burying beetle Nicrophorus vespilloides.</title>
        <authorList>
            <person name="Poehlein A."/>
            <person name="Guzman J."/>
            <person name="Daniel R."/>
            <person name="Vilcinskas A."/>
        </authorList>
    </citation>
    <scope>NUCLEOTIDE SEQUENCE</scope>
    <source>
        <strain evidence="7">MP11Mi</strain>
    </source>
</reference>
<dbReference type="InterPro" id="IPR014577">
    <property type="entry name" value="UCP033093_metalloPase"/>
</dbReference>
<protein>
    <recommendedName>
        <fullName evidence="2">Nuclease SbcCD subunit D</fullName>
    </recommendedName>
</protein>
<evidence type="ECO:0000259" key="6">
    <source>
        <dbReference type="Pfam" id="PF00149"/>
    </source>
</evidence>
<evidence type="ECO:0000313" key="7">
    <source>
        <dbReference type="EMBL" id="WOC11126.1"/>
    </source>
</evidence>
<dbReference type="Pfam" id="PF00149">
    <property type="entry name" value="Metallophos"/>
    <property type="match status" value="1"/>
</dbReference>
<evidence type="ECO:0000256" key="3">
    <source>
        <dbReference type="ARBA" id="ARBA00022722"/>
    </source>
</evidence>
<dbReference type="InterPro" id="IPR050535">
    <property type="entry name" value="DNA_Repair-Maintenance_Comp"/>
</dbReference>
<dbReference type="PANTHER" id="PTHR30337">
    <property type="entry name" value="COMPONENT OF ATP-DEPENDENT DSDNA EXONUCLEASE"/>
    <property type="match status" value="1"/>
</dbReference>
<gene>
    <name evidence="7" type="ORF">MP11Mi_01930</name>
</gene>
<dbReference type="PANTHER" id="PTHR30337:SF0">
    <property type="entry name" value="NUCLEASE SBCCD SUBUNIT D"/>
    <property type="match status" value="1"/>
</dbReference>
<keyword evidence="4" id="KW-0378">Hydrolase</keyword>
<dbReference type="InterPro" id="IPR029052">
    <property type="entry name" value="Metallo-depent_PP-like"/>
</dbReference>
<evidence type="ECO:0000256" key="4">
    <source>
        <dbReference type="ARBA" id="ARBA00022801"/>
    </source>
</evidence>
<dbReference type="SUPFAM" id="SSF56300">
    <property type="entry name" value="Metallo-dependent phosphatases"/>
    <property type="match status" value="1"/>
</dbReference>
<dbReference type="Gene3D" id="3.60.21.10">
    <property type="match status" value="1"/>
</dbReference>
<dbReference type="AlphaFoldDB" id="A0AA97GT11"/>
<dbReference type="EMBL" id="CP128986">
    <property type="protein sequence ID" value="WOC11126.1"/>
    <property type="molecule type" value="Genomic_DNA"/>
</dbReference>
<keyword evidence="5" id="KW-0269">Exonuclease</keyword>
<dbReference type="RefSeq" id="WP_420040462.1">
    <property type="nucleotide sequence ID" value="NZ_CP128986.1"/>
</dbReference>
<evidence type="ECO:0000256" key="2">
    <source>
        <dbReference type="ARBA" id="ARBA00013365"/>
    </source>
</evidence>
<comment type="similarity">
    <text evidence="1">Belongs to the SbcD family.</text>
</comment>
<sequence>MTEPLFEMEPLSLFDVPHTPAAPAVPQPVPPTAPPVPTIDPEVTFLHTADWQLGMTRRFLTGEAQHTYAAARDAAVVRIGEVAAETGAEFVVVCGDVFDDPRVSTRIIRRTLDALGDYPVPVYLLPGNHDPLDATSVYQSAAFVDARPNNVHVLDEPGVVRVRDGVSIVAAPWHSKHPTSDLIADQLGHLPPSDDIRIVVGHGGMDSLSPNPDPSIVRSAGLDAATADQLVDYVALGDRHSVTSVGESGRVWYSGAPEVTAFDNVETEPGHVLAVTLRRGTASSVDVRRHKVGQWSFRTLTQDMNDAADVERLRAKLDSLADKPRTVVQLALVGTLTVSENVALDRLLEESSDRFAAIKTWDRRHDLTIVSDAADLDGLDLQGYAAQAAEELQERATYAPDSVNAGSDAAAARSALSLLYRLAGSTR</sequence>
<organism evidence="7">
    <name type="scientific">Gordonia sp. MP11Mi</name>
    <dbReference type="NCBI Taxonomy" id="3022769"/>
    <lineage>
        <taxon>Bacteria</taxon>
        <taxon>Bacillati</taxon>
        <taxon>Actinomycetota</taxon>
        <taxon>Actinomycetes</taxon>
        <taxon>Mycobacteriales</taxon>
        <taxon>Gordoniaceae</taxon>
        <taxon>Gordonia</taxon>
    </lineage>
</organism>
<evidence type="ECO:0000256" key="1">
    <source>
        <dbReference type="ARBA" id="ARBA00010555"/>
    </source>
</evidence>
<dbReference type="GO" id="GO:0004527">
    <property type="term" value="F:exonuclease activity"/>
    <property type="evidence" value="ECO:0007669"/>
    <property type="project" value="UniProtKB-KW"/>
</dbReference>